<keyword evidence="3" id="KW-0443">Lipid metabolism</keyword>
<keyword evidence="1" id="KW-0378">Hydrolase</keyword>
<keyword evidence="2" id="KW-0442">Lipid degradation</keyword>
<keyword evidence="6" id="KW-1185">Reference proteome</keyword>
<gene>
    <name evidence="5" type="ORF">HCU74_19495</name>
</gene>
<dbReference type="SUPFAM" id="SSF53474">
    <property type="entry name" value="alpha/beta-Hydrolases"/>
    <property type="match status" value="1"/>
</dbReference>
<evidence type="ECO:0000313" key="5">
    <source>
        <dbReference type="EMBL" id="NKI19597.1"/>
    </source>
</evidence>
<proteinExistence type="predicted"/>
<dbReference type="RefSeq" id="WP_168452118.1">
    <property type="nucleotide sequence ID" value="NZ_JAAWWK010000009.1"/>
</dbReference>
<protein>
    <recommendedName>
        <fullName evidence="4">PET hydrolase/cutinase-like domain-containing protein</fullName>
    </recommendedName>
</protein>
<dbReference type="EMBL" id="JAAWWK010000009">
    <property type="protein sequence ID" value="NKI19597.1"/>
    <property type="molecule type" value="Genomic_DNA"/>
</dbReference>
<feature type="domain" description="PET hydrolase/cutinase-like" evidence="4">
    <location>
        <begin position="77"/>
        <end position="245"/>
    </location>
</feature>
<organism evidence="5 6">
    <name type="scientific">Spongiibacter thalassae</name>
    <dbReference type="NCBI Taxonomy" id="2721624"/>
    <lineage>
        <taxon>Bacteria</taxon>
        <taxon>Pseudomonadati</taxon>
        <taxon>Pseudomonadota</taxon>
        <taxon>Gammaproteobacteria</taxon>
        <taxon>Cellvibrionales</taxon>
        <taxon>Spongiibacteraceae</taxon>
        <taxon>Spongiibacter</taxon>
    </lineage>
</organism>
<dbReference type="PANTHER" id="PTHR10272">
    <property type="entry name" value="PLATELET-ACTIVATING FACTOR ACETYLHYDROLASE"/>
    <property type="match status" value="1"/>
</dbReference>
<name>A0ABX1GMG8_9GAMM</name>
<dbReference type="PANTHER" id="PTHR10272:SF0">
    <property type="entry name" value="PLATELET-ACTIVATING FACTOR ACETYLHYDROLASE"/>
    <property type="match status" value="1"/>
</dbReference>
<evidence type="ECO:0000256" key="3">
    <source>
        <dbReference type="ARBA" id="ARBA00023098"/>
    </source>
</evidence>
<evidence type="ECO:0000313" key="6">
    <source>
        <dbReference type="Proteomes" id="UP000765845"/>
    </source>
</evidence>
<dbReference type="Gene3D" id="3.40.50.1820">
    <property type="entry name" value="alpha/beta hydrolase"/>
    <property type="match status" value="1"/>
</dbReference>
<evidence type="ECO:0000256" key="1">
    <source>
        <dbReference type="ARBA" id="ARBA00022801"/>
    </source>
</evidence>
<reference evidence="5 6" key="1">
    <citation type="submission" date="2020-04" db="EMBL/GenBank/DDBJ databases">
        <authorList>
            <person name="Yoon J."/>
        </authorList>
    </citation>
    <scope>NUCLEOTIDE SEQUENCE [LARGE SCALE GENOMIC DNA]</scope>
    <source>
        <strain evidence="5 6">KMU-166</strain>
    </source>
</reference>
<sequence length="382" mass="42030">MVKKILLSLLTLVILAGLMLRYSAVPDDFPADSASAKWLERGAADVDYFDVTLTDKTRSTQANGEFKGRDFRRLKTRIWHPSPMHGRAPLIIYSHGFMSMRTEGSYLAEHLASHGYIVAAMDYPLTSYSAPGGPLAKDVAHQSDDIRFLLDQFLSWNDEPGHQFYQHIDDNRIGVAGLSLGGMTSTLAAFHPRKRDPRIAAAVSIAGPSVIFDDTFFRDTSLPFMMIASPSDPMVDYQANAATIPERVPGAVLVIMADASHTGFASLGALFRWASNPDAIGCAHVVDKLEKTAEERWAKEIGSALDGIVDMAQPELCRSELGPAMNPILQHRLTTLAVFSFFESHFALGVADKSAAKRFLHDQFPSEHPQITVRQQEASQNL</sequence>
<comment type="caution">
    <text evidence="5">The sequence shown here is derived from an EMBL/GenBank/DDBJ whole genome shotgun (WGS) entry which is preliminary data.</text>
</comment>
<accession>A0ABX1GMG8</accession>
<dbReference type="Pfam" id="PF12740">
    <property type="entry name" value="PETase"/>
    <property type="match status" value="1"/>
</dbReference>
<dbReference type="Proteomes" id="UP000765845">
    <property type="component" value="Unassembled WGS sequence"/>
</dbReference>
<dbReference type="InterPro" id="IPR041127">
    <property type="entry name" value="PET_hydrolase/cutinase-like"/>
</dbReference>
<evidence type="ECO:0000259" key="4">
    <source>
        <dbReference type="Pfam" id="PF12740"/>
    </source>
</evidence>
<dbReference type="InterPro" id="IPR029058">
    <property type="entry name" value="AB_hydrolase_fold"/>
</dbReference>
<evidence type="ECO:0000256" key="2">
    <source>
        <dbReference type="ARBA" id="ARBA00022963"/>
    </source>
</evidence>